<comment type="caution">
    <text evidence="1">The sequence shown here is derived from an EMBL/GenBank/DDBJ whole genome shotgun (WGS) entry which is preliminary data.</text>
</comment>
<reference evidence="1 2" key="1">
    <citation type="journal article" date="2019" name="Commun. Biol.">
        <title>The bagworm genome reveals a unique fibroin gene that provides high tensile strength.</title>
        <authorList>
            <person name="Kono N."/>
            <person name="Nakamura H."/>
            <person name="Ohtoshi R."/>
            <person name="Tomita M."/>
            <person name="Numata K."/>
            <person name="Arakawa K."/>
        </authorList>
    </citation>
    <scope>NUCLEOTIDE SEQUENCE [LARGE SCALE GENOMIC DNA]</scope>
</reference>
<sequence>MEISFSILALILYYVCHPKYRYHSRSDTDPSVTLGSDPTEAKRLQSTKSAFTFDRPEDCLYLTLSEIVQSTVRPPSKILWGHSSITGMVQFFRVPHFKRNPWTINQLSARLSRTFSQEFVEISSEINITDESLGAVRNQVLKSPLYATQQCEFCSHLGGVFIGINFLNTLFGGIEPGELRGSCGRQSSNGPFTSSTVAARGTKLRHKTASCRCVT</sequence>
<dbReference type="AlphaFoldDB" id="A0A4C1ZD94"/>
<proteinExistence type="predicted"/>
<gene>
    <name evidence="1" type="ORF">EVAR_68864_1</name>
</gene>
<dbReference type="EMBL" id="BGZK01001689">
    <property type="protein sequence ID" value="GBP84597.1"/>
    <property type="molecule type" value="Genomic_DNA"/>
</dbReference>
<protein>
    <submittedName>
        <fullName evidence="1">Uncharacterized protein</fullName>
    </submittedName>
</protein>
<evidence type="ECO:0000313" key="1">
    <source>
        <dbReference type="EMBL" id="GBP84597.1"/>
    </source>
</evidence>
<evidence type="ECO:0000313" key="2">
    <source>
        <dbReference type="Proteomes" id="UP000299102"/>
    </source>
</evidence>
<organism evidence="1 2">
    <name type="scientific">Eumeta variegata</name>
    <name type="common">Bagworm moth</name>
    <name type="synonym">Eumeta japonica</name>
    <dbReference type="NCBI Taxonomy" id="151549"/>
    <lineage>
        <taxon>Eukaryota</taxon>
        <taxon>Metazoa</taxon>
        <taxon>Ecdysozoa</taxon>
        <taxon>Arthropoda</taxon>
        <taxon>Hexapoda</taxon>
        <taxon>Insecta</taxon>
        <taxon>Pterygota</taxon>
        <taxon>Neoptera</taxon>
        <taxon>Endopterygota</taxon>
        <taxon>Lepidoptera</taxon>
        <taxon>Glossata</taxon>
        <taxon>Ditrysia</taxon>
        <taxon>Tineoidea</taxon>
        <taxon>Psychidae</taxon>
        <taxon>Oiketicinae</taxon>
        <taxon>Eumeta</taxon>
    </lineage>
</organism>
<accession>A0A4C1ZD94</accession>
<dbReference type="Proteomes" id="UP000299102">
    <property type="component" value="Unassembled WGS sequence"/>
</dbReference>
<keyword evidence="2" id="KW-1185">Reference proteome</keyword>
<name>A0A4C1ZD94_EUMVA</name>